<dbReference type="PANTHER" id="PTHR48033">
    <property type="entry name" value="RNA-BINDING (RRM/RBD/RNP MOTIFS) FAMILY PROTEIN"/>
    <property type="match status" value="1"/>
</dbReference>
<name>A0A699HLE4_TANCI</name>
<feature type="compositionally biased region" description="Gly residues" evidence="3">
    <location>
        <begin position="234"/>
        <end position="257"/>
    </location>
</feature>
<keyword evidence="4" id="KW-0687">Ribonucleoprotein</keyword>
<protein>
    <submittedName>
        <fullName evidence="4">Heterogeneous nuclear ribonucleoprotein 1</fullName>
    </submittedName>
</protein>
<dbReference type="InterPro" id="IPR012677">
    <property type="entry name" value="Nucleotide-bd_a/b_plait_sf"/>
</dbReference>
<dbReference type="PANTHER" id="PTHR48033:SF10">
    <property type="entry name" value="RNA-BINDING PROTEIN SQUID"/>
    <property type="match status" value="1"/>
</dbReference>
<evidence type="ECO:0000313" key="4">
    <source>
        <dbReference type="EMBL" id="GEY48793.1"/>
    </source>
</evidence>
<proteinExistence type="predicted"/>
<sequence length="264" mass="28300">MNQSHSNDRASPGKIFIGGLPKETEYHSVIMKDRMTGQPRGFGFITYADPFVVDKVIQDTHVFSGKQVGIKRTIPRETANSKGFKTKKIFVEGIPTSLGEDELATFFSNVEVVDELVSNGNMIDMGGNQGIWGPGYYDGVGLRHRRYAPWRAFEGPGIPNGSQFGPYGAPGGTRSGYTPYGPERVGYYGRYVKGSSIGGYGDCDGYLGESSYGDASRFGSGDEYDPYRGSKMRAGGGPDSGPGASYGGSYGSGGYSGGSHYHPY</sequence>
<comment type="caution">
    <text evidence="4">The sequence shown here is derived from an EMBL/GenBank/DDBJ whole genome shotgun (WGS) entry which is preliminary data.</text>
</comment>
<feature type="region of interest" description="Disordered" evidence="3">
    <location>
        <begin position="217"/>
        <end position="264"/>
    </location>
</feature>
<dbReference type="GO" id="GO:1990904">
    <property type="term" value="C:ribonucleoprotein complex"/>
    <property type="evidence" value="ECO:0007669"/>
    <property type="project" value="UniProtKB-KW"/>
</dbReference>
<evidence type="ECO:0000256" key="1">
    <source>
        <dbReference type="ARBA" id="ARBA00004123"/>
    </source>
</evidence>
<dbReference type="SUPFAM" id="SSF54928">
    <property type="entry name" value="RNA-binding domain, RBD"/>
    <property type="match status" value="1"/>
</dbReference>
<dbReference type="AlphaFoldDB" id="A0A699HLE4"/>
<keyword evidence="2" id="KW-0539">Nucleus</keyword>
<dbReference type="InterPro" id="IPR035979">
    <property type="entry name" value="RBD_domain_sf"/>
</dbReference>
<evidence type="ECO:0000256" key="3">
    <source>
        <dbReference type="SAM" id="MobiDB-lite"/>
    </source>
</evidence>
<dbReference type="GO" id="GO:0003723">
    <property type="term" value="F:RNA binding"/>
    <property type="evidence" value="ECO:0007669"/>
    <property type="project" value="TreeGrafter"/>
</dbReference>
<dbReference type="EMBL" id="BKCJ010182741">
    <property type="protein sequence ID" value="GEY48793.1"/>
    <property type="molecule type" value="Genomic_DNA"/>
</dbReference>
<gene>
    <name evidence="4" type="ORF">Tci_420767</name>
</gene>
<organism evidence="4">
    <name type="scientific">Tanacetum cinerariifolium</name>
    <name type="common">Dalmatian daisy</name>
    <name type="synonym">Chrysanthemum cinerariifolium</name>
    <dbReference type="NCBI Taxonomy" id="118510"/>
    <lineage>
        <taxon>Eukaryota</taxon>
        <taxon>Viridiplantae</taxon>
        <taxon>Streptophyta</taxon>
        <taxon>Embryophyta</taxon>
        <taxon>Tracheophyta</taxon>
        <taxon>Spermatophyta</taxon>
        <taxon>Magnoliopsida</taxon>
        <taxon>eudicotyledons</taxon>
        <taxon>Gunneridae</taxon>
        <taxon>Pentapetalae</taxon>
        <taxon>asterids</taxon>
        <taxon>campanulids</taxon>
        <taxon>Asterales</taxon>
        <taxon>Asteraceae</taxon>
        <taxon>Asteroideae</taxon>
        <taxon>Anthemideae</taxon>
        <taxon>Anthemidinae</taxon>
        <taxon>Tanacetum</taxon>
    </lineage>
</organism>
<dbReference type="GO" id="GO:0000785">
    <property type="term" value="C:chromatin"/>
    <property type="evidence" value="ECO:0007669"/>
    <property type="project" value="TreeGrafter"/>
</dbReference>
<evidence type="ECO:0000256" key="2">
    <source>
        <dbReference type="ARBA" id="ARBA00023242"/>
    </source>
</evidence>
<dbReference type="GO" id="GO:0010468">
    <property type="term" value="P:regulation of gene expression"/>
    <property type="evidence" value="ECO:0007669"/>
    <property type="project" value="TreeGrafter"/>
</dbReference>
<reference evidence="4" key="1">
    <citation type="journal article" date="2019" name="Sci. Rep.">
        <title>Draft genome of Tanacetum cinerariifolium, the natural source of mosquito coil.</title>
        <authorList>
            <person name="Yamashiro T."/>
            <person name="Shiraishi A."/>
            <person name="Satake H."/>
            <person name="Nakayama K."/>
        </authorList>
    </citation>
    <scope>NUCLEOTIDE SEQUENCE</scope>
</reference>
<comment type="subcellular location">
    <subcellularLocation>
        <location evidence="1">Nucleus</location>
    </subcellularLocation>
</comment>
<dbReference type="Gene3D" id="3.30.70.330">
    <property type="match status" value="1"/>
</dbReference>
<accession>A0A699HLE4</accession>
<dbReference type="GO" id="GO:0005654">
    <property type="term" value="C:nucleoplasm"/>
    <property type="evidence" value="ECO:0007669"/>
    <property type="project" value="TreeGrafter"/>
</dbReference>